<reference evidence="1" key="1">
    <citation type="journal article" date="2005" name="PLoS Biol.">
        <title>The genomes of Oryza sativa: a history of duplications.</title>
        <authorList>
            <person name="Yu J."/>
            <person name="Wang J."/>
            <person name="Lin W."/>
            <person name="Li S."/>
            <person name="Li H."/>
            <person name="Zhou J."/>
            <person name="Ni P."/>
            <person name="Dong W."/>
            <person name="Hu S."/>
            <person name="Zeng C."/>
            <person name="Zhang J."/>
            <person name="Zhang Y."/>
            <person name="Li R."/>
            <person name="Xu Z."/>
            <person name="Li S."/>
            <person name="Li X."/>
            <person name="Zheng H."/>
            <person name="Cong L."/>
            <person name="Lin L."/>
            <person name="Yin J."/>
            <person name="Geng J."/>
            <person name="Li G."/>
            <person name="Shi J."/>
            <person name="Liu J."/>
            <person name="Lv H."/>
            <person name="Li J."/>
            <person name="Wang J."/>
            <person name="Deng Y."/>
            <person name="Ran L."/>
            <person name="Shi X."/>
            <person name="Wang X."/>
            <person name="Wu Q."/>
            <person name="Li C."/>
            <person name="Ren X."/>
            <person name="Wang J."/>
            <person name="Wang X."/>
            <person name="Li D."/>
            <person name="Liu D."/>
            <person name="Zhang X."/>
            <person name="Ji Z."/>
            <person name="Zhao W."/>
            <person name="Sun Y."/>
            <person name="Zhang Z."/>
            <person name="Bao J."/>
            <person name="Han Y."/>
            <person name="Dong L."/>
            <person name="Ji J."/>
            <person name="Chen P."/>
            <person name="Wu S."/>
            <person name="Liu J."/>
            <person name="Xiao Y."/>
            <person name="Bu D."/>
            <person name="Tan J."/>
            <person name="Yang L."/>
            <person name="Ye C."/>
            <person name="Zhang J."/>
            <person name="Xu J."/>
            <person name="Zhou Y."/>
            <person name="Yu Y."/>
            <person name="Zhang B."/>
            <person name="Zhuang S."/>
            <person name="Wei H."/>
            <person name="Liu B."/>
            <person name="Lei M."/>
            <person name="Yu H."/>
            <person name="Li Y."/>
            <person name="Xu H."/>
            <person name="Wei S."/>
            <person name="He X."/>
            <person name="Fang L."/>
            <person name="Zhang Z."/>
            <person name="Zhang Y."/>
            <person name="Huang X."/>
            <person name="Su Z."/>
            <person name="Tong W."/>
            <person name="Li J."/>
            <person name="Tong Z."/>
            <person name="Li S."/>
            <person name="Ye J."/>
            <person name="Wang L."/>
            <person name="Fang L."/>
            <person name="Lei T."/>
            <person name="Chen C."/>
            <person name="Chen H."/>
            <person name="Xu Z."/>
            <person name="Li H."/>
            <person name="Huang H."/>
            <person name="Zhang F."/>
            <person name="Xu H."/>
            <person name="Li N."/>
            <person name="Zhao C."/>
            <person name="Li S."/>
            <person name="Dong L."/>
            <person name="Huang Y."/>
            <person name="Li L."/>
            <person name="Xi Y."/>
            <person name="Qi Q."/>
            <person name="Li W."/>
            <person name="Zhang B."/>
            <person name="Hu W."/>
            <person name="Zhang Y."/>
            <person name="Tian X."/>
            <person name="Jiao Y."/>
            <person name="Liang X."/>
            <person name="Jin J."/>
            <person name="Gao L."/>
            <person name="Zheng W."/>
            <person name="Hao B."/>
            <person name="Liu S."/>
            <person name="Wang W."/>
            <person name="Yuan L."/>
            <person name="Cao M."/>
            <person name="McDermott J."/>
            <person name="Samudrala R."/>
            <person name="Wang J."/>
            <person name="Wong G.K."/>
            <person name="Yang H."/>
        </authorList>
    </citation>
    <scope>NUCLEOTIDE SEQUENCE [LARGE SCALE GENOMIC DNA]</scope>
</reference>
<name>B9FWJ2_ORYSJ</name>
<evidence type="ECO:0000313" key="1">
    <source>
        <dbReference type="EMBL" id="EEE66929.1"/>
    </source>
</evidence>
<dbReference type="AlphaFoldDB" id="B9FWJ2"/>
<accession>B9FWJ2</accession>
<organism evidence="1">
    <name type="scientific">Oryza sativa subsp. japonica</name>
    <name type="common">Rice</name>
    <dbReference type="NCBI Taxonomy" id="39947"/>
    <lineage>
        <taxon>Eukaryota</taxon>
        <taxon>Viridiplantae</taxon>
        <taxon>Streptophyta</taxon>
        <taxon>Embryophyta</taxon>
        <taxon>Tracheophyta</taxon>
        <taxon>Spermatophyta</taxon>
        <taxon>Magnoliopsida</taxon>
        <taxon>Liliopsida</taxon>
        <taxon>Poales</taxon>
        <taxon>Poaceae</taxon>
        <taxon>BOP clade</taxon>
        <taxon>Oryzoideae</taxon>
        <taxon>Oryzeae</taxon>
        <taxon>Oryzinae</taxon>
        <taxon>Oryza</taxon>
        <taxon>Oryza sativa</taxon>
    </lineage>
</organism>
<protein>
    <submittedName>
        <fullName evidence="1">Uncharacterized protein</fullName>
    </submittedName>
</protein>
<reference evidence="1" key="2">
    <citation type="submission" date="2008-12" db="EMBL/GenBank/DDBJ databases">
        <title>Improved gene annotation of the rice (Oryza sativa) genomes.</title>
        <authorList>
            <person name="Wang J."/>
            <person name="Li R."/>
            <person name="Fan W."/>
            <person name="Huang Q."/>
            <person name="Zhang J."/>
            <person name="Zhou Y."/>
            <person name="Hu Y."/>
            <person name="Zi S."/>
            <person name="Li J."/>
            <person name="Ni P."/>
            <person name="Zheng H."/>
            <person name="Zhang Y."/>
            <person name="Zhao M."/>
            <person name="Hao Q."/>
            <person name="McDermott J."/>
            <person name="Samudrala R."/>
            <person name="Kristiansen K."/>
            <person name="Wong G.K.-S."/>
        </authorList>
    </citation>
    <scope>NUCLEOTIDE SEQUENCE</scope>
</reference>
<proteinExistence type="predicted"/>
<dbReference type="Proteomes" id="UP000007752">
    <property type="component" value="Chromosome 7"/>
</dbReference>
<gene>
    <name evidence="1" type="ORF">OsJ_23787</name>
</gene>
<dbReference type="EMBL" id="CM000144">
    <property type="protein sequence ID" value="EEE66929.1"/>
    <property type="molecule type" value="Genomic_DNA"/>
</dbReference>
<sequence length="146" mass="15282">MMDCLVASHLNGNPDSLDDQLRFVAAAADASVADGLAYNSTVTTRLLARANGGTISSDDNVWSFVQLTALPPPSAPVFPSHIATGASRTWAPAATAFDLRDGVVDGNAEWSDGGSVVMRRSPIIFFLLAIGERLQSISHPSVKVSA</sequence>